<keyword evidence="4" id="KW-1185">Reference proteome</keyword>
<feature type="chain" id="PRO_5042477476" description="Cellobiose dehydrogenase-like cytochrome domain-containing protein" evidence="1">
    <location>
        <begin position="23"/>
        <end position="219"/>
    </location>
</feature>
<dbReference type="PANTHER" id="PTHR47797:SF5">
    <property type="entry name" value="CELLOBIOSE DEHYDROGENASE CYTOCHROME DOMAIN-CONTAINING PROTEIN"/>
    <property type="match status" value="1"/>
</dbReference>
<sequence length="219" mass="23964">MFWTLWIGLIAALLGNAPAAMASTIYRDPDTGLTFSQNVGLYKSDGRGVTFRIAVPDAVDSYAPYDVVIQIVVPTEVGWAGFAWNGGMAKNPLLAVWRASNNQDVILSSRWSNSHVSPTPYAGSQYTVFKTGTKSNSTHWQVTAKCTGCTSWQNTEGGNRYLQPKAQNRVAFAYSPLRPSNPNSNTSNFPVHDVHAYWNHEFALASNANFAAVVQKLQS</sequence>
<comment type="caution">
    <text evidence="3">The sequence shown here is derived from an EMBL/GenBank/DDBJ whole genome shotgun (WGS) entry which is preliminary data.</text>
</comment>
<dbReference type="PANTHER" id="PTHR47797">
    <property type="entry name" value="DEHYDROGENASE, PUTATIVE (AFU_ORTHOLOGUE AFUA_8G05805)-RELATED"/>
    <property type="match status" value="1"/>
</dbReference>
<dbReference type="SUPFAM" id="SSF49344">
    <property type="entry name" value="CBD9-like"/>
    <property type="match status" value="1"/>
</dbReference>
<dbReference type="Proteomes" id="UP001275084">
    <property type="component" value="Unassembled WGS sequence"/>
</dbReference>
<feature type="signal peptide" evidence="1">
    <location>
        <begin position="1"/>
        <end position="22"/>
    </location>
</feature>
<organism evidence="3 4">
    <name type="scientific">Lasiosphaeria hispida</name>
    <dbReference type="NCBI Taxonomy" id="260671"/>
    <lineage>
        <taxon>Eukaryota</taxon>
        <taxon>Fungi</taxon>
        <taxon>Dikarya</taxon>
        <taxon>Ascomycota</taxon>
        <taxon>Pezizomycotina</taxon>
        <taxon>Sordariomycetes</taxon>
        <taxon>Sordariomycetidae</taxon>
        <taxon>Sordariales</taxon>
        <taxon>Lasiosphaeriaceae</taxon>
        <taxon>Lasiosphaeria</taxon>
    </lineage>
</organism>
<dbReference type="InterPro" id="IPR015920">
    <property type="entry name" value="Cellobiose_DH-like_cyt"/>
</dbReference>
<name>A0AAJ0ML69_9PEZI</name>
<dbReference type="EMBL" id="JAUIQD010000001">
    <property type="protein sequence ID" value="KAK3364487.1"/>
    <property type="molecule type" value="Genomic_DNA"/>
</dbReference>
<reference evidence="3" key="2">
    <citation type="submission" date="2023-06" db="EMBL/GenBank/DDBJ databases">
        <authorList>
            <consortium name="Lawrence Berkeley National Laboratory"/>
            <person name="Haridas S."/>
            <person name="Hensen N."/>
            <person name="Bonometti L."/>
            <person name="Westerberg I."/>
            <person name="Brannstrom I.O."/>
            <person name="Guillou S."/>
            <person name="Cros-Aarteil S."/>
            <person name="Calhoun S."/>
            <person name="Kuo A."/>
            <person name="Mondo S."/>
            <person name="Pangilinan J."/>
            <person name="Riley R."/>
            <person name="Labutti K."/>
            <person name="Andreopoulos B."/>
            <person name="Lipzen A."/>
            <person name="Chen C."/>
            <person name="Yanf M."/>
            <person name="Daum C."/>
            <person name="Ng V."/>
            <person name="Clum A."/>
            <person name="Steindorff A."/>
            <person name="Ohm R."/>
            <person name="Martin F."/>
            <person name="Silar P."/>
            <person name="Natvig D."/>
            <person name="Lalanne C."/>
            <person name="Gautier V."/>
            <person name="Ament-Velasquez S.L."/>
            <person name="Kruys A."/>
            <person name="Hutchinson M.I."/>
            <person name="Powell A.J."/>
            <person name="Barry K."/>
            <person name="Miller A.N."/>
            <person name="Grigoriev I.V."/>
            <person name="Debuchy R."/>
            <person name="Gladieux P."/>
            <person name="Thoren M.H."/>
            <person name="Johannesson H."/>
        </authorList>
    </citation>
    <scope>NUCLEOTIDE SEQUENCE</scope>
    <source>
        <strain evidence="3">CBS 955.72</strain>
    </source>
</reference>
<evidence type="ECO:0000259" key="2">
    <source>
        <dbReference type="Pfam" id="PF16010"/>
    </source>
</evidence>
<evidence type="ECO:0000256" key="1">
    <source>
        <dbReference type="SAM" id="SignalP"/>
    </source>
</evidence>
<reference evidence="3" key="1">
    <citation type="journal article" date="2023" name="Mol. Phylogenet. Evol.">
        <title>Genome-scale phylogeny and comparative genomics of the fungal order Sordariales.</title>
        <authorList>
            <person name="Hensen N."/>
            <person name="Bonometti L."/>
            <person name="Westerberg I."/>
            <person name="Brannstrom I.O."/>
            <person name="Guillou S."/>
            <person name="Cros-Aarteil S."/>
            <person name="Calhoun S."/>
            <person name="Haridas S."/>
            <person name="Kuo A."/>
            <person name="Mondo S."/>
            <person name="Pangilinan J."/>
            <person name="Riley R."/>
            <person name="LaButti K."/>
            <person name="Andreopoulos B."/>
            <person name="Lipzen A."/>
            <person name="Chen C."/>
            <person name="Yan M."/>
            <person name="Daum C."/>
            <person name="Ng V."/>
            <person name="Clum A."/>
            <person name="Steindorff A."/>
            <person name="Ohm R.A."/>
            <person name="Martin F."/>
            <person name="Silar P."/>
            <person name="Natvig D.O."/>
            <person name="Lalanne C."/>
            <person name="Gautier V."/>
            <person name="Ament-Velasquez S.L."/>
            <person name="Kruys A."/>
            <person name="Hutchinson M.I."/>
            <person name="Powell A.J."/>
            <person name="Barry K."/>
            <person name="Miller A.N."/>
            <person name="Grigoriev I.V."/>
            <person name="Debuchy R."/>
            <person name="Gladieux P."/>
            <person name="Hiltunen Thoren M."/>
            <person name="Johannesson H."/>
        </authorList>
    </citation>
    <scope>NUCLEOTIDE SEQUENCE</scope>
    <source>
        <strain evidence="3">CBS 955.72</strain>
    </source>
</reference>
<dbReference type="Gene3D" id="2.60.40.1210">
    <property type="entry name" value="Cellobiose dehydrogenase, cytochrome domain"/>
    <property type="match status" value="1"/>
</dbReference>
<protein>
    <recommendedName>
        <fullName evidence="2">Cellobiose dehydrogenase-like cytochrome domain-containing protein</fullName>
    </recommendedName>
</protein>
<dbReference type="Pfam" id="PF16010">
    <property type="entry name" value="CDH-cyt"/>
    <property type="match status" value="1"/>
</dbReference>
<evidence type="ECO:0000313" key="4">
    <source>
        <dbReference type="Proteomes" id="UP001275084"/>
    </source>
</evidence>
<evidence type="ECO:0000313" key="3">
    <source>
        <dbReference type="EMBL" id="KAK3364487.1"/>
    </source>
</evidence>
<accession>A0AAJ0ML69</accession>
<keyword evidence="1" id="KW-0732">Signal</keyword>
<feature type="domain" description="Cellobiose dehydrogenase-like cytochrome" evidence="2">
    <location>
        <begin position="26"/>
        <end position="211"/>
    </location>
</feature>
<gene>
    <name evidence="3" type="ORF">B0T25DRAFT_598662</name>
</gene>
<proteinExistence type="predicted"/>
<dbReference type="CDD" id="cd09630">
    <property type="entry name" value="CDH_like_cytochrome"/>
    <property type="match status" value="1"/>
</dbReference>
<dbReference type="AlphaFoldDB" id="A0AAJ0ML69"/>